<dbReference type="InterPro" id="IPR016181">
    <property type="entry name" value="Acyl_CoA_acyltransferase"/>
</dbReference>
<proteinExistence type="predicted"/>
<evidence type="ECO:0000313" key="2">
    <source>
        <dbReference type="EMBL" id="KAF2827862.1"/>
    </source>
</evidence>
<dbReference type="SUPFAM" id="SSF55729">
    <property type="entry name" value="Acyl-CoA N-acyltransferases (Nat)"/>
    <property type="match status" value="1"/>
</dbReference>
<feature type="compositionally biased region" description="Polar residues" evidence="1">
    <location>
        <begin position="25"/>
        <end position="42"/>
    </location>
</feature>
<evidence type="ECO:0008006" key="4">
    <source>
        <dbReference type="Google" id="ProtNLM"/>
    </source>
</evidence>
<reference evidence="2" key="1">
    <citation type="journal article" date="2020" name="Stud. Mycol.">
        <title>101 Dothideomycetes genomes: a test case for predicting lifestyles and emergence of pathogens.</title>
        <authorList>
            <person name="Haridas S."/>
            <person name="Albert R."/>
            <person name="Binder M."/>
            <person name="Bloem J."/>
            <person name="Labutti K."/>
            <person name="Salamov A."/>
            <person name="Andreopoulos B."/>
            <person name="Baker S."/>
            <person name="Barry K."/>
            <person name="Bills G."/>
            <person name="Bluhm B."/>
            <person name="Cannon C."/>
            <person name="Castanera R."/>
            <person name="Culley D."/>
            <person name="Daum C."/>
            <person name="Ezra D."/>
            <person name="Gonzalez J."/>
            <person name="Henrissat B."/>
            <person name="Kuo A."/>
            <person name="Liang C."/>
            <person name="Lipzen A."/>
            <person name="Lutzoni F."/>
            <person name="Magnuson J."/>
            <person name="Mondo S."/>
            <person name="Nolan M."/>
            <person name="Ohm R."/>
            <person name="Pangilinan J."/>
            <person name="Park H.-J."/>
            <person name="Ramirez L."/>
            <person name="Alfaro M."/>
            <person name="Sun H."/>
            <person name="Tritt A."/>
            <person name="Yoshinaga Y."/>
            <person name="Zwiers L.-H."/>
            <person name="Turgeon B."/>
            <person name="Goodwin S."/>
            <person name="Spatafora J."/>
            <person name="Crous P."/>
            <person name="Grigoriev I."/>
        </authorList>
    </citation>
    <scope>NUCLEOTIDE SEQUENCE</scope>
    <source>
        <strain evidence="2">CBS 113818</strain>
    </source>
</reference>
<gene>
    <name evidence="2" type="ORF">CC86DRAFT_289754</name>
</gene>
<evidence type="ECO:0000313" key="3">
    <source>
        <dbReference type="Proteomes" id="UP000799424"/>
    </source>
</evidence>
<evidence type="ECO:0000256" key="1">
    <source>
        <dbReference type="SAM" id="MobiDB-lite"/>
    </source>
</evidence>
<feature type="compositionally biased region" description="Polar residues" evidence="1">
    <location>
        <begin position="149"/>
        <end position="164"/>
    </location>
</feature>
<sequence>MSGPTASIPPHLRRKAAAAAAALTVAQSKAESSATNGSTATSDKSKTGQGIKLHSSPNGAGQVLTPPPSLPTTPRELEFEKAPAPQTVTKNAQNFGQIEDGGWTASWDTPKPEPTPVAPKKGNPRWPRIGGAPRKTVWPKNSEMRALPSESSSDGGVKCRSNSDGDPDYDVKKLMDWNGDWLPPPEQWSARKGHTSRHFGQGIEVWINDHGDECDKEITYDATTFSDDLCKELVPRYWLHTMVEQKPLGEFWKCMPSQTPYALSDVDMSEYPPFWERYEDESSCFIDGHEVPDARVDPGDIENHDPHGDLLASADVRVKAILEVREGKRRRTLMKQRRPPKEFKPAMPAMEDRRIQPKSNVYFRPVQPTDVEGIAAIYNHYVDHTIYANEFEGRSTSQISSRIDEVISNGLPYLVAIARGNQPRGPKGYVSEKIVGYINLDDHCDQSSMFRFTFELELYVHPGYLSQNIASCLLDRLLEMANTGYNACGGYEYRNDSQYLKTGPSRVIKTILLPVLKEQGEDIEKTSAFLKKFNFHLAGHVKQMGFKLGKVVDAYTYRHTTTEAIDPNSRPTVSLERD</sequence>
<dbReference type="OrthoDB" id="2129362at2759"/>
<dbReference type="EMBL" id="MU006223">
    <property type="protein sequence ID" value="KAF2827862.1"/>
    <property type="molecule type" value="Genomic_DNA"/>
</dbReference>
<dbReference type="AlphaFoldDB" id="A0A6A7A3G7"/>
<keyword evidence="3" id="KW-1185">Reference proteome</keyword>
<name>A0A6A7A3G7_9PLEO</name>
<dbReference type="Gene3D" id="3.40.630.30">
    <property type="match status" value="1"/>
</dbReference>
<accession>A0A6A7A3G7</accession>
<organism evidence="2 3">
    <name type="scientific">Ophiobolus disseminans</name>
    <dbReference type="NCBI Taxonomy" id="1469910"/>
    <lineage>
        <taxon>Eukaryota</taxon>
        <taxon>Fungi</taxon>
        <taxon>Dikarya</taxon>
        <taxon>Ascomycota</taxon>
        <taxon>Pezizomycotina</taxon>
        <taxon>Dothideomycetes</taxon>
        <taxon>Pleosporomycetidae</taxon>
        <taxon>Pleosporales</taxon>
        <taxon>Pleosporineae</taxon>
        <taxon>Phaeosphaeriaceae</taxon>
        <taxon>Ophiobolus</taxon>
    </lineage>
</organism>
<dbReference type="Proteomes" id="UP000799424">
    <property type="component" value="Unassembled WGS sequence"/>
</dbReference>
<feature type="compositionally biased region" description="Polar residues" evidence="1">
    <location>
        <begin position="86"/>
        <end position="96"/>
    </location>
</feature>
<feature type="region of interest" description="Disordered" evidence="1">
    <location>
        <begin position="1"/>
        <end position="167"/>
    </location>
</feature>
<protein>
    <recommendedName>
        <fullName evidence="4">N-acetyltransferase domain-containing protein</fullName>
    </recommendedName>
</protein>